<dbReference type="AlphaFoldDB" id="A0A1F7YIU8"/>
<name>A0A1F7YIU8_9BACT</name>
<evidence type="ECO:0000256" key="1">
    <source>
        <dbReference type="SAM" id="MobiDB-lite"/>
    </source>
</evidence>
<dbReference type="Proteomes" id="UP000179221">
    <property type="component" value="Unassembled WGS sequence"/>
</dbReference>
<reference evidence="2 3" key="1">
    <citation type="journal article" date="2016" name="Nat. Commun.">
        <title>Thousands of microbial genomes shed light on interconnected biogeochemical processes in an aquifer system.</title>
        <authorList>
            <person name="Anantharaman K."/>
            <person name="Brown C.T."/>
            <person name="Hug L.A."/>
            <person name="Sharon I."/>
            <person name="Castelle C.J."/>
            <person name="Probst A.J."/>
            <person name="Thomas B.C."/>
            <person name="Singh A."/>
            <person name="Wilkins M.J."/>
            <person name="Karaoz U."/>
            <person name="Brodie E.L."/>
            <person name="Williams K.H."/>
            <person name="Hubbard S.S."/>
            <person name="Banfield J.F."/>
        </authorList>
    </citation>
    <scope>NUCLEOTIDE SEQUENCE [LARGE SCALE GENOMIC DNA]</scope>
</reference>
<evidence type="ECO:0000313" key="3">
    <source>
        <dbReference type="Proteomes" id="UP000179221"/>
    </source>
</evidence>
<organism evidence="2 3">
    <name type="scientific">Candidatus Woesebacteria bacterium RIFCSPHIGHO2_01_FULL_40_22</name>
    <dbReference type="NCBI Taxonomy" id="1802499"/>
    <lineage>
        <taxon>Bacteria</taxon>
        <taxon>Candidatus Woeseibacteriota</taxon>
    </lineage>
</organism>
<accession>A0A1F7YIU8</accession>
<proteinExistence type="predicted"/>
<dbReference type="EMBL" id="MGGL01000005">
    <property type="protein sequence ID" value="OGM27203.1"/>
    <property type="molecule type" value="Genomic_DNA"/>
</dbReference>
<feature type="region of interest" description="Disordered" evidence="1">
    <location>
        <begin position="60"/>
        <end position="174"/>
    </location>
</feature>
<feature type="compositionally biased region" description="Polar residues" evidence="1">
    <location>
        <begin position="113"/>
        <end position="133"/>
    </location>
</feature>
<gene>
    <name evidence="2" type="ORF">A2628_04165</name>
</gene>
<feature type="compositionally biased region" description="Low complexity" evidence="1">
    <location>
        <begin position="139"/>
        <end position="157"/>
    </location>
</feature>
<sequence length="225" mass="24478">MVEQGNNRSHHLREQVAKKVDIFLQKHPNLIRNVARVGAVITVGGTAIVYGVVESRKVPTALAGKPPDTCEVDPNYTPGLGDEQGGGCPPLKEPKKTGTDQGALNGEKDLATKQATETPKPTNTLSPSSTPEATKTRIVTPTQVESTPVPSTTPVTTEKPKTRKAPKTDISQYPAPGYEAYLPIIENFHNEDINQESLDKFRKVNGGDIFNSNRNSFKAVRRNLR</sequence>
<comment type="caution">
    <text evidence="2">The sequence shown here is derived from an EMBL/GenBank/DDBJ whole genome shotgun (WGS) entry which is preliminary data.</text>
</comment>
<protein>
    <submittedName>
        <fullName evidence="2">Uncharacterized protein</fullName>
    </submittedName>
</protein>
<evidence type="ECO:0000313" key="2">
    <source>
        <dbReference type="EMBL" id="OGM27203.1"/>
    </source>
</evidence>